<name>A0A3P6TN36_LITSI</name>
<keyword evidence="2" id="KW-0812">Transmembrane</keyword>
<organism evidence="3 4">
    <name type="scientific">Litomosoides sigmodontis</name>
    <name type="common">Filarial nematode worm</name>
    <dbReference type="NCBI Taxonomy" id="42156"/>
    <lineage>
        <taxon>Eukaryota</taxon>
        <taxon>Metazoa</taxon>
        <taxon>Ecdysozoa</taxon>
        <taxon>Nematoda</taxon>
        <taxon>Chromadorea</taxon>
        <taxon>Rhabditida</taxon>
        <taxon>Spirurina</taxon>
        <taxon>Spiruromorpha</taxon>
        <taxon>Filarioidea</taxon>
        <taxon>Onchocercidae</taxon>
        <taxon>Litomosoides</taxon>
    </lineage>
</organism>
<dbReference type="OMA" id="CICALGI"/>
<evidence type="ECO:0000313" key="4">
    <source>
        <dbReference type="Proteomes" id="UP000277928"/>
    </source>
</evidence>
<accession>A0A3P6TN36</accession>
<feature type="region of interest" description="Disordered" evidence="1">
    <location>
        <begin position="102"/>
        <end position="166"/>
    </location>
</feature>
<gene>
    <name evidence="3" type="ORF">NLS_LOCUS7724</name>
</gene>
<keyword evidence="2" id="KW-0472">Membrane</keyword>
<evidence type="ECO:0000313" key="3">
    <source>
        <dbReference type="EMBL" id="VDK86627.1"/>
    </source>
</evidence>
<evidence type="ECO:0000256" key="2">
    <source>
        <dbReference type="SAM" id="Phobius"/>
    </source>
</evidence>
<evidence type="ECO:0000256" key="1">
    <source>
        <dbReference type="SAM" id="MobiDB-lite"/>
    </source>
</evidence>
<feature type="transmembrane region" description="Helical" evidence="2">
    <location>
        <begin position="50"/>
        <end position="82"/>
    </location>
</feature>
<reference evidence="3 4" key="1">
    <citation type="submission" date="2018-08" db="EMBL/GenBank/DDBJ databases">
        <authorList>
            <person name="Laetsch R D."/>
            <person name="Stevens L."/>
            <person name="Kumar S."/>
            <person name="Blaxter L. M."/>
        </authorList>
    </citation>
    <scope>NUCLEOTIDE SEQUENCE [LARGE SCALE GENOMIC DNA]</scope>
</reference>
<dbReference type="EMBL" id="UYRX01000844">
    <property type="protein sequence ID" value="VDK86627.1"/>
    <property type="molecule type" value="Genomic_DNA"/>
</dbReference>
<proteinExistence type="predicted"/>
<keyword evidence="4" id="KW-1185">Reference proteome</keyword>
<dbReference type="AlphaFoldDB" id="A0A3P6TN36"/>
<keyword evidence="2" id="KW-1133">Transmembrane helix</keyword>
<feature type="compositionally biased region" description="Basic and acidic residues" evidence="1">
    <location>
        <begin position="126"/>
        <end position="145"/>
    </location>
</feature>
<protein>
    <submittedName>
        <fullName evidence="3">Uncharacterized protein</fullName>
    </submittedName>
</protein>
<dbReference type="OrthoDB" id="5825911at2759"/>
<dbReference type="Proteomes" id="UP000277928">
    <property type="component" value="Unassembled WGS sequence"/>
</dbReference>
<sequence>MSSNVTIPVTAHLSTSALPFIVESIRNKRQIWHGYGYDSYFGYGFQWSRIILLILLLTTLFLCCLVPCICALGIWFAGWFGLRNRAANKGYPSFPVPTNVAYAQQPPPIPQATMAPQNSTPSGPGDSRERMDSYIYEEKRSDRYYHRPPSPRLEDSHRRNFTPSKL</sequence>